<dbReference type="InterPro" id="IPR034294">
    <property type="entry name" value="Aquaporin_transptr"/>
</dbReference>
<feature type="transmembrane region" description="Helical" evidence="9">
    <location>
        <begin position="68"/>
        <end position="88"/>
    </location>
</feature>
<name>A0A7J6E660_CANSA</name>
<evidence type="ECO:0000256" key="5">
    <source>
        <dbReference type="ARBA" id="ARBA00022989"/>
    </source>
</evidence>
<proteinExistence type="inferred from homology"/>
<evidence type="ECO:0000256" key="6">
    <source>
        <dbReference type="ARBA" id="ARBA00023136"/>
    </source>
</evidence>
<dbReference type="GO" id="GO:0046715">
    <property type="term" value="F:active borate transmembrane transporter activity"/>
    <property type="evidence" value="ECO:0007669"/>
    <property type="project" value="UniProtKB-ARBA"/>
</dbReference>
<feature type="compositionally biased region" description="Low complexity" evidence="8">
    <location>
        <begin position="383"/>
        <end position="396"/>
    </location>
</feature>
<keyword evidence="3 9" id="KW-0812">Transmembrane</keyword>
<comment type="subcellular location">
    <subcellularLocation>
        <location evidence="1">Membrane</location>
        <topology evidence="1">Multi-pass membrane protein</topology>
    </subcellularLocation>
</comment>
<gene>
    <name evidence="10" type="ORF">F8388_024323</name>
    <name evidence="11" type="ORF">G4B88_004015</name>
</gene>
<accession>A0A7J6E660</accession>
<keyword evidence="6 9" id="KW-0472">Membrane</keyword>
<feature type="transmembrane region" description="Helical" evidence="9">
    <location>
        <begin position="640"/>
        <end position="661"/>
    </location>
</feature>
<feature type="transmembrane region" description="Helical" evidence="9">
    <location>
        <begin position="529"/>
        <end position="551"/>
    </location>
</feature>
<feature type="transmembrane region" description="Helical" evidence="9">
    <location>
        <begin position="185"/>
        <end position="203"/>
    </location>
</feature>
<dbReference type="InterPro" id="IPR022357">
    <property type="entry name" value="MIP_CS"/>
</dbReference>
<evidence type="ECO:0000256" key="3">
    <source>
        <dbReference type="ARBA" id="ARBA00022692"/>
    </source>
</evidence>
<keyword evidence="4" id="KW-0677">Repeat</keyword>
<dbReference type="GO" id="GO:0015267">
    <property type="term" value="F:channel activity"/>
    <property type="evidence" value="ECO:0007669"/>
    <property type="project" value="InterPro"/>
</dbReference>
<feature type="transmembrane region" description="Helical" evidence="9">
    <location>
        <begin position="601"/>
        <end position="620"/>
    </location>
</feature>
<dbReference type="EMBL" id="JAATIQ010000077">
    <property type="protein sequence ID" value="KAF4387688.1"/>
    <property type="molecule type" value="Genomic_DNA"/>
</dbReference>
<evidence type="ECO:0000313" key="10">
    <source>
        <dbReference type="EMBL" id="KAF4353754.1"/>
    </source>
</evidence>
<feature type="transmembrane region" description="Helical" evidence="9">
    <location>
        <begin position="495"/>
        <end position="522"/>
    </location>
</feature>
<dbReference type="PRINTS" id="PR00783">
    <property type="entry name" value="MINTRINSICP"/>
</dbReference>
<evidence type="ECO:0000256" key="9">
    <source>
        <dbReference type="SAM" id="Phobius"/>
    </source>
</evidence>
<evidence type="ECO:0000256" key="1">
    <source>
        <dbReference type="ARBA" id="ARBA00004141"/>
    </source>
</evidence>
<dbReference type="InterPro" id="IPR023271">
    <property type="entry name" value="Aquaporin-like"/>
</dbReference>
<keyword evidence="2" id="KW-0813">Transport</keyword>
<comment type="similarity">
    <text evidence="7">Belongs to the MIP/aquaporin (TC 1.A.8) family. NIP (TC 1.A.8.12) subfamily.</text>
</comment>
<dbReference type="Pfam" id="PF00230">
    <property type="entry name" value="MIP"/>
    <property type="match status" value="2"/>
</dbReference>
<dbReference type="AlphaFoldDB" id="A0A7J6E660"/>
<evidence type="ECO:0000256" key="7">
    <source>
        <dbReference type="ARBA" id="ARBA00060753"/>
    </source>
</evidence>
<feature type="transmembrane region" description="Helical" evidence="9">
    <location>
        <begin position="236"/>
        <end position="257"/>
    </location>
</feature>
<keyword evidence="5 9" id="KW-1133">Transmembrane helix</keyword>
<dbReference type="FunFam" id="1.20.1080.10:FF:000013">
    <property type="entry name" value="Aquaporin NIP2-1"/>
    <property type="match status" value="1"/>
</dbReference>
<feature type="transmembrane region" description="Helical" evidence="9">
    <location>
        <begin position="571"/>
        <end position="589"/>
    </location>
</feature>
<evidence type="ECO:0000256" key="4">
    <source>
        <dbReference type="ARBA" id="ARBA00022737"/>
    </source>
</evidence>
<dbReference type="InterPro" id="IPR000425">
    <property type="entry name" value="MIP"/>
</dbReference>
<dbReference type="EMBL" id="JAATIP010000290">
    <property type="protein sequence ID" value="KAF4353754.1"/>
    <property type="molecule type" value="Genomic_DNA"/>
</dbReference>
<dbReference type="Gene3D" id="1.20.1080.10">
    <property type="entry name" value="Glycerol uptake facilitator protein"/>
    <property type="match status" value="2"/>
</dbReference>
<feature type="transmembrane region" description="Helical" evidence="9">
    <location>
        <begin position="100"/>
        <end position="123"/>
    </location>
</feature>
<dbReference type="CDD" id="cd00333">
    <property type="entry name" value="MIP"/>
    <property type="match status" value="1"/>
</dbReference>
<feature type="region of interest" description="Disordered" evidence="8">
    <location>
        <begin position="380"/>
        <end position="403"/>
    </location>
</feature>
<evidence type="ECO:0000313" key="12">
    <source>
        <dbReference type="Proteomes" id="UP000525078"/>
    </source>
</evidence>
<evidence type="ECO:0000313" key="11">
    <source>
        <dbReference type="EMBL" id="KAF4387688.1"/>
    </source>
</evidence>
<dbReference type="PANTHER" id="PTHR45724:SF19">
    <property type="entry name" value="AQUAPORIN NIP6-1"/>
    <property type="match status" value="1"/>
</dbReference>
<sequence>MANSNERVIIPSTTIPVTPTHGGTKKSMLSNLCGDNNDQWSAMEEGSLNKPNSTSRKGPPVVSIARKIGAEFVGTLMLIFAATAIAILNPNTNDAETLTVVAVATGLTVMIIIFSTGHISGAHLNPVVTIAFAALKHFPWRQVPMYIGAQVLGSLCAAFALKAVFHPLTGSGGVTVPTVPNGQAFALEFIVTFILMFVNMAVATDTRAVGEPRSGASMNPVRTLGPAVAAHNFKAMWIYFLAPLLGALFGAATYTAIKLPEEDDGSRVPGPRSRVQGLGSMVPGPGPGLGLGPDLGLGPGLGSRVQNRVLGFESGSRVGVLVRVWVRNWRVVSLAMIPVDAGILQSRLGTGFFICSRDWNKVKLVVNLARITIDQWRKSQEITPSTPATPGTPGAPLFGGNGFRQDKGGNAGRKSFLNSCTKCFSLDDWAMEEGTVLHKVSSSLSPPPVSLARRVGAEFMGTLILIFTGTATAIVNEKTPGSVTLLGLAASNGLAVMIVILSTGHISGAHLNPAITIAFAALKHFPWKYVPVYIGAQIVASLCASFALKWIFHPIMGGGVTVPSGNHGQAFALEFVISFFLMFIVTGVATDTRAVGELAGIAVGATVMLNILVAGEITGASMNPVRTLGPAIAANNYEAIWVYLTAPILGALCGAGVYSAVKLPEENRDDNDKPSTRRSFRR</sequence>
<keyword evidence="13" id="KW-1185">Reference proteome</keyword>
<feature type="region of interest" description="Disordered" evidence="8">
    <location>
        <begin position="40"/>
        <end position="60"/>
    </location>
</feature>
<protein>
    <submittedName>
        <fullName evidence="10">Uncharacterized protein</fullName>
    </submittedName>
</protein>
<evidence type="ECO:0000313" key="13">
    <source>
        <dbReference type="Proteomes" id="UP000583929"/>
    </source>
</evidence>
<feature type="transmembrane region" description="Helical" evidence="9">
    <location>
        <begin position="143"/>
        <end position="165"/>
    </location>
</feature>
<organism evidence="10 12">
    <name type="scientific">Cannabis sativa</name>
    <name type="common">Hemp</name>
    <name type="synonym">Marijuana</name>
    <dbReference type="NCBI Taxonomy" id="3483"/>
    <lineage>
        <taxon>Eukaryota</taxon>
        <taxon>Viridiplantae</taxon>
        <taxon>Streptophyta</taxon>
        <taxon>Embryophyta</taxon>
        <taxon>Tracheophyta</taxon>
        <taxon>Spermatophyta</taxon>
        <taxon>Magnoliopsida</taxon>
        <taxon>eudicotyledons</taxon>
        <taxon>Gunneridae</taxon>
        <taxon>Pentapetalae</taxon>
        <taxon>rosids</taxon>
        <taxon>fabids</taxon>
        <taxon>Rosales</taxon>
        <taxon>Cannabaceae</taxon>
        <taxon>Cannabis</taxon>
    </lineage>
</organism>
<comment type="caution">
    <text evidence="10">The sequence shown here is derived from an EMBL/GenBank/DDBJ whole genome shotgun (WGS) entry which is preliminary data.</text>
</comment>
<feature type="transmembrane region" description="Helical" evidence="9">
    <location>
        <begin position="455"/>
        <end position="475"/>
    </location>
</feature>
<evidence type="ECO:0000256" key="8">
    <source>
        <dbReference type="SAM" id="MobiDB-lite"/>
    </source>
</evidence>
<dbReference type="Proteomes" id="UP000525078">
    <property type="component" value="Unassembled WGS sequence"/>
</dbReference>
<dbReference type="GO" id="GO:0016020">
    <property type="term" value="C:membrane"/>
    <property type="evidence" value="ECO:0007669"/>
    <property type="project" value="UniProtKB-SubCell"/>
</dbReference>
<dbReference type="PROSITE" id="PS00221">
    <property type="entry name" value="MIP"/>
    <property type="match status" value="1"/>
</dbReference>
<dbReference type="Proteomes" id="UP000583929">
    <property type="component" value="Unassembled WGS sequence"/>
</dbReference>
<dbReference type="PANTHER" id="PTHR45724">
    <property type="entry name" value="AQUAPORIN NIP2-1"/>
    <property type="match status" value="1"/>
</dbReference>
<dbReference type="SUPFAM" id="SSF81338">
    <property type="entry name" value="Aquaporin-like"/>
    <property type="match status" value="2"/>
</dbReference>
<reference evidence="12 13" key="1">
    <citation type="journal article" date="2020" name="bioRxiv">
        <title>Sequence and annotation of 42 cannabis genomes reveals extensive copy number variation in cannabinoid synthesis and pathogen resistance genes.</title>
        <authorList>
            <person name="Mckernan K.J."/>
            <person name="Helbert Y."/>
            <person name="Kane L.T."/>
            <person name="Ebling H."/>
            <person name="Zhang L."/>
            <person name="Liu B."/>
            <person name="Eaton Z."/>
            <person name="Mclaughlin S."/>
            <person name="Kingan S."/>
            <person name="Baybayan P."/>
            <person name="Concepcion G."/>
            <person name="Jordan M."/>
            <person name="Riva A."/>
            <person name="Barbazuk W."/>
            <person name="Harkins T."/>
        </authorList>
    </citation>
    <scope>NUCLEOTIDE SEQUENCE [LARGE SCALE GENOMIC DNA]</scope>
    <source>
        <strain evidence="12 13">cv. Jamaican Lion 4</strain>
        <strain evidence="11">Father</strain>
        <strain evidence="10">Mother</strain>
        <tissue evidence="10">Leaf</tissue>
    </source>
</reference>
<evidence type="ECO:0000256" key="2">
    <source>
        <dbReference type="ARBA" id="ARBA00022448"/>
    </source>
</evidence>